<dbReference type="InterPro" id="IPR000595">
    <property type="entry name" value="cNMP-bd_dom"/>
</dbReference>
<dbReference type="EMBL" id="JAGTXO010000024">
    <property type="protein sequence ID" value="KAG8461761.1"/>
    <property type="molecule type" value="Genomic_DNA"/>
</dbReference>
<protein>
    <recommendedName>
        <fullName evidence="4">Cyclic nucleotide-binding domain-containing protein</fullName>
    </recommendedName>
</protein>
<dbReference type="OrthoDB" id="1694274at2759"/>
<dbReference type="Proteomes" id="UP000751190">
    <property type="component" value="Unassembled WGS sequence"/>
</dbReference>
<dbReference type="SUPFAM" id="SSF56784">
    <property type="entry name" value="HAD-like"/>
    <property type="match status" value="1"/>
</dbReference>
<dbReference type="InterPro" id="IPR006439">
    <property type="entry name" value="HAD-SF_hydro_IA"/>
</dbReference>
<dbReference type="Gene3D" id="3.40.50.1000">
    <property type="entry name" value="HAD superfamily/HAD-like"/>
    <property type="match status" value="1"/>
</dbReference>
<accession>A0A8J5XAA8</accession>
<dbReference type="NCBIfam" id="TIGR01549">
    <property type="entry name" value="HAD-SF-IA-v1"/>
    <property type="match status" value="1"/>
</dbReference>
<proteinExistence type="predicted"/>
<keyword evidence="3" id="KW-0460">Magnesium</keyword>
<sequence length="267" mass="27165">MAAAAAAAAAAPAAVAPRRCAAVLFDLDDTLVPTSRIDDAAIAAASALGARRRELGDEEAARAARAFRALLGAEPFPPNGSAEPVDRWRTALWARALAGGGGADGADVALARDVHDAWAAERLARFRLAPDVSAMVERVQAAGYRTGVVTNGHADVQRAKIGACGLARLFGERIIVSGEQPRAKPDASIFATALALVGARADETIMVGDSLAADVQGGINAGLLATVWVRADGGGGGADGDGGRLGGPRPSHVVRSVLDLESVLERL</sequence>
<dbReference type="SFLD" id="SFLDG01129">
    <property type="entry name" value="C1.5:_HAD__Beta-PGM__Phosphata"/>
    <property type="match status" value="1"/>
</dbReference>
<dbReference type="InterPro" id="IPR023214">
    <property type="entry name" value="HAD_sf"/>
</dbReference>
<organism evidence="5 6">
    <name type="scientific">Diacronema lutheri</name>
    <name type="common">Unicellular marine alga</name>
    <name type="synonym">Monochrysis lutheri</name>
    <dbReference type="NCBI Taxonomy" id="2081491"/>
    <lineage>
        <taxon>Eukaryota</taxon>
        <taxon>Haptista</taxon>
        <taxon>Haptophyta</taxon>
        <taxon>Pavlovophyceae</taxon>
        <taxon>Pavlovales</taxon>
        <taxon>Pavlovaceae</taxon>
        <taxon>Diacronema</taxon>
    </lineage>
</organism>
<dbReference type="OMA" id="VMIGINP"/>
<evidence type="ECO:0000313" key="5">
    <source>
        <dbReference type="EMBL" id="KAG8461761.1"/>
    </source>
</evidence>
<dbReference type="GO" id="GO:0046380">
    <property type="term" value="P:N-acetylneuraminate biosynthetic process"/>
    <property type="evidence" value="ECO:0007669"/>
    <property type="project" value="TreeGrafter"/>
</dbReference>
<keyword evidence="6" id="KW-1185">Reference proteome</keyword>
<keyword evidence="2" id="KW-0378">Hydrolase</keyword>
<dbReference type="PANTHER" id="PTHR46470:SF3">
    <property type="entry name" value="N-ACYLNEURAMINATE-9-PHOSPHATASE"/>
    <property type="match status" value="1"/>
</dbReference>
<evidence type="ECO:0000256" key="3">
    <source>
        <dbReference type="ARBA" id="ARBA00022842"/>
    </source>
</evidence>
<name>A0A8J5XAA8_DIALT</name>
<feature type="domain" description="Cyclic nucleotide-binding" evidence="4">
    <location>
        <begin position="148"/>
        <end position="183"/>
    </location>
</feature>
<dbReference type="GO" id="GO:0050124">
    <property type="term" value="F:N-acylneuraminate-9-phosphatase activity"/>
    <property type="evidence" value="ECO:0007669"/>
    <property type="project" value="TreeGrafter"/>
</dbReference>
<dbReference type="AlphaFoldDB" id="A0A8J5XAA8"/>
<dbReference type="PANTHER" id="PTHR46470">
    <property type="entry name" value="N-ACYLNEURAMINATE-9-PHOSPHATASE"/>
    <property type="match status" value="1"/>
</dbReference>
<evidence type="ECO:0000256" key="1">
    <source>
        <dbReference type="ARBA" id="ARBA00001946"/>
    </source>
</evidence>
<evidence type="ECO:0000259" key="4">
    <source>
        <dbReference type="PROSITE" id="PS50042"/>
    </source>
</evidence>
<dbReference type="InterPro" id="IPR051400">
    <property type="entry name" value="HAD-like_hydrolase"/>
</dbReference>
<gene>
    <name evidence="5" type="ORF">KFE25_001379</name>
</gene>
<dbReference type="Gene3D" id="1.20.120.710">
    <property type="entry name" value="Haloacid dehalogenase hydrolase-like domain"/>
    <property type="match status" value="1"/>
</dbReference>
<dbReference type="PROSITE" id="PS50042">
    <property type="entry name" value="CNMP_BINDING_3"/>
    <property type="match status" value="1"/>
</dbReference>
<dbReference type="Pfam" id="PF00702">
    <property type="entry name" value="Hydrolase"/>
    <property type="match status" value="1"/>
</dbReference>
<comment type="caution">
    <text evidence="5">The sequence shown here is derived from an EMBL/GenBank/DDBJ whole genome shotgun (WGS) entry which is preliminary data.</text>
</comment>
<evidence type="ECO:0000313" key="6">
    <source>
        <dbReference type="Proteomes" id="UP000751190"/>
    </source>
</evidence>
<reference evidence="5" key="1">
    <citation type="submission" date="2021-05" db="EMBL/GenBank/DDBJ databases">
        <title>The genome of the haptophyte Pavlova lutheri (Diacronema luteri, Pavlovales) - a model for lipid biosynthesis in eukaryotic algae.</title>
        <authorList>
            <person name="Hulatt C.J."/>
            <person name="Posewitz M.C."/>
        </authorList>
    </citation>
    <scope>NUCLEOTIDE SEQUENCE</scope>
    <source>
        <strain evidence="5">NIVA-4/92</strain>
    </source>
</reference>
<dbReference type="SFLD" id="SFLDS00003">
    <property type="entry name" value="Haloacid_Dehalogenase"/>
    <property type="match status" value="1"/>
</dbReference>
<evidence type="ECO:0000256" key="2">
    <source>
        <dbReference type="ARBA" id="ARBA00022801"/>
    </source>
</evidence>
<comment type="cofactor">
    <cofactor evidence="1">
        <name>Mg(2+)</name>
        <dbReference type="ChEBI" id="CHEBI:18420"/>
    </cofactor>
</comment>
<dbReference type="InterPro" id="IPR036412">
    <property type="entry name" value="HAD-like_sf"/>
</dbReference>